<dbReference type="EMBL" id="NKXS01004345">
    <property type="protein sequence ID" value="PIN06673.1"/>
    <property type="molecule type" value="Genomic_DNA"/>
</dbReference>
<feature type="region of interest" description="Disordered" evidence="1">
    <location>
        <begin position="231"/>
        <end position="251"/>
    </location>
</feature>
<dbReference type="OrthoDB" id="2019121at2759"/>
<accession>A0A2G9GN29</accession>
<evidence type="ECO:0000313" key="4">
    <source>
        <dbReference type="Proteomes" id="UP000231279"/>
    </source>
</evidence>
<protein>
    <recommendedName>
        <fullName evidence="2">DUF3700 domain-containing protein</fullName>
    </recommendedName>
</protein>
<evidence type="ECO:0000313" key="3">
    <source>
        <dbReference type="EMBL" id="PIN06673.1"/>
    </source>
</evidence>
<dbReference type="CDD" id="cd01910">
    <property type="entry name" value="Wali7"/>
    <property type="match status" value="1"/>
</dbReference>
<dbReference type="Pfam" id="PF12481">
    <property type="entry name" value="DUF3700"/>
    <property type="match status" value="1"/>
</dbReference>
<dbReference type="SMART" id="SM01172">
    <property type="entry name" value="DUF3700"/>
    <property type="match status" value="1"/>
</dbReference>
<dbReference type="InterPro" id="IPR044828">
    <property type="entry name" value="TSJT1-like"/>
</dbReference>
<gene>
    <name evidence="3" type="ORF">CDL12_20777</name>
</gene>
<organism evidence="3 4">
    <name type="scientific">Handroanthus impetiginosus</name>
    <dbReference type="NCBI Taxonomy" id="429701"/>
    <lineage>
        <taxon>Eukaryota</taxon>
        <taxon>Viridiplantae</taxon>
        <taxon>Streptophyta</taxon>
        <taxon>Embryophyta</taxon>
        <taxon>Tracheophyta</taxon>
        <taxon>Spermatophyta</taxon>
        <taxon>Magnoliopsida</taxon>
        <taxon>eudicotyledons</taxon>
        <taxon>Gunneridae</taxon>
        <taxon>Pentapetalae</taxon>
        <taxon>asterids</taxon>
        <taxon>lamiids</taxon>
        <taxon>Lamiales</taxon>
        <taxon>Bignoniaceae</taxon>
        <taxon>Crescentiina</taxon>
        <taxon>Tabebuia alliance</taxon>
        <taxon>Handroanthus</taxon>
    </lineage>
</organism>
<keyword evidence="4" id="KW-1185">Reference proteome</keyword>
<sequence>MLAVFDKSVAKSPDALLQNAQTGSVSALKDGFLATHFSSGHPGSVIINLASSGFLAYTSDKQNPILPRLFGVVDDIFCLFEGHIENVAHLKQQYGLNKTANEVVIVIEAYRTLRDRGPYPAEQVVRDIQGKFAFILFDSASKATFIASDADGSVPFYWGTDAEGHVVLSNDVEVVKQGCGKSFAPFPKGCFFTSSGGLRSYEHPVNELKAVPRVDSSGEVCGITFKVDSETRKESPGMPRVGSDANWSQHY</sequence>
<dbReference type="PANTHER" id="PTHR45952">
    <property type="entry name" value="ALUMINUM INDUCED PROTEIN WITH YGL AND LRDR MOTIFS"/>
    <property type="match status" value="1"/>
</dbReference>
<evidence type="ECO:0000259" key="2">
    <source>
        <dbReference type="SMART" id="SM01172"/>
    </source>
</evidence>
<proteinExistence type="predicted"/>
<reference evidence="4" key="1">
    <citation type="journal article" date="2018" name="Gigascience">
        <title>Genome assembly of the Pink Ipe (Handroanthus impetiginosus, Bignoniaceae), a highly valued, ecologically keystone Neotropical timber forest tree.</title>
        <authorList>
            <person name="Silva-Junior O.B."/>
            <person name="Grattapaglia D."/>
            <person name="Novaes E."/>
            <person name="Collevatti R.G."/>
        </authorList>
    </citation>
    <scope>NUCLEOTIDE SEQUENCE [LARGE SCALE GENOMIC DNA]</scope>
    <source>
        <strain evidence="4">cv. UFG-1</strain>
    </source>
</reference>
<evidence type="ECO:0000256" key="1">
    <source>
        <dbReference type="SAM" id="MobiDB-lite"/>
    </source>
</evidence>
<dbReference type="STRING" id="429701.A0A2G9GN29"/>
<dbReference type="Proteomes" id="UP000231279">
    <property type="component" value="Unassembled WGS sequence"/>
</dbReference>
<dbReference type="InterPro" id="IPR024286">
    <property type="entry name" value="DUF3700"/>
</dbReference>
<dbReference type="InterPro" id="IPR029055">
    <property type="entry name" value="Ntn_hydrolases_N"/>
</dbReference>
<dbReference type="SUPFAM" id="SSF56235">
    <property type="entry name" value="N-terminal nucleophile aminohydrolases (Ntn hydrolases)"/>
    <property type="match status" value="1"/>
</dbReference>
<dbReference type="Gene3D" id="3.60.20.10">
    <property type="entry name" value="Glutamine Phosphoribosylpyrophosphate, subunit 1, domain 1"/>
    <property type="match status" value="1"/>
</dbReference>
<name>A0A2G9GN29_9LAMI</name>
<dbReference type="FunFam" id="3.60.20.10:FF:000061">
    <property type="entry name" value="Heat stress transcription factor A-6b"/>
    <property type="match status" value="1"/>
</dbReference>
<dbReference type="AlphaFoldDB" id="A0A2G9GN29"/>
<feature type="domain" description="DUF3700" evidence="2">
    <location>
        <begin position="2"/>
        <end position="227"/>
    </location>
</feature>
<comment type="caution">
    <text evidence="3">The sequence shown here is derived from an EMBL/GenBank/DDBJ whole genome shotgun (WGS) entry which is preliminary data.</text>
</comment>
<dbReference type="PANTHER" id="PTHR45952:SF4">
    <property type="entry name" value="ALUMINUM INDUCED PROTEIN WITH YGL AND LRDR MOTIFS"/>
    <property type="match status" value="1"/>
</dbReference>